<evidence type="ECO:0000256" key="7">
    <source>
        <dbReference type="ARBA" id="ARBA00022691"/>
    </source>
</evidence>
<dbReference type="InterPro" id="IPR005304">
    <property type="entry name" value="Rbsml_bgen_MeTrfase_EMG1/NEP1"/>
</dbReference>
<accession>A0A3M7SWK2</accession>
<dbReference type="GO" id="GO:0070475">
    <property type="term" value="P:rRNA base methylation"/>
    <property type="evidence" value="ECO:0007669"/>
    <property type="project" value="InterPro"/>
</dbReference>
<comment type="similarity">
    <text evidence="2">Belongs to the class IV-like SAM-binding methyltransferase superfamily. RNA methyltransferase NEP1 family.</text>
</comment>
<keyword evidence="4" id="KW-0698">rRNA processing</keyword>
<keyword evidence="3" id="KW-0690">Ribosome biogenesis</keyword>
<dbReference type="CDD" id="cd18088">
    <property type="entry name" value="Nep1-like"/>
    <property type="match status" value="1"/>
</dbReference>
<comment type="subcellular location">
    <subcellularLocation>
        <location evidence="1">Nucleus</location>
        <location evidence="1">Nucleolus</location>
    </subcellularLocation>
</comment>
<evidence type="ECO:0000256" key="4">
    <source>
        <dbReference type="ARBA" id="ARBA00022552"/>
    </source>
</evidence>
<dbReference type="InterPro" id="IPR029026">
    <property type="entry name" value="tRNA_m1G_MTases_N"/>
</dbReference>
<name>A0A3M7SWK2_BRAPC</name>
<dbReference type="SUPFAM" id="SSF75217">
    <property type="entry name" value="alpha/beta knot"/>
    <property type="match status" value="1"/>
</dbReference>
<dbReference type="Proteomes" id="UP000276133">
    <property type="component" value="Unassembled WGS sequence"/>
</dbReference>
<reference evidence="12 13" key="1">
    <citation type="journal article" date="2018" name="Sci. Rep.">
        <title>Genomic signatures of local adaptation to the degree of environmental predictability in rotifers.</title>
        <authorList>
            <person name="Franch-Gras L."/>
            <person name="Hahn C."/>
            <person name="Garcia-Roger E.M."/>
            <person name="Carmona M.J."/>
            <person name="Serra M."/>
            <person name="Gomez A."/>
        </authorList>
    </citation>
    <scope>NUCLEOTIDE SEQUENCE [LARGE SCALE GENOMIC DNA]</scope>
    <source>
        <strain evidence="12">HYR1</strain>
    </source>
</reference>
<evidence type="ECO:0000256" key="6">
    <source>
        <dbReference type="ARBA" id="ARBA00022679"/>
    </source>
</evidence>
<evidence type="ECO:0000256" key="2">
    <source>
        <dbReference type="ARBA" id="ARBA00008115"/>
    </source>
</evidence>
<protein>
    <submittedName>
        <fullName evidence="12">Ribosomal RNA small subunit methyltransferase NEP1</fullName>
    </submittedName>
</protein>
<organism evidence="12 13">
    <name type="scientific">Brachionus plicatilis</name>
    <name type="common">Marine rotifer</name>
    <name type="synonym">Brachionus muelleri</name>
    <dbReference type="NCBI Taxonomy" id="10195"/>
    <lineage>
        <taxon>Eukaryota</taxon>
        <taxon>Metazoa</taxon>
        <taxon>Spiralia</taxon>
        <taxon>Gnathifera</taxon>
        <taxon>Rotifera</taxon>
        <taxon>Eurotatoria</taxon>
        <taxon>Monogononta</taxon>
        <taxon>Pseudotrocha</taxon>
        <taxon>Ploima</taxon>
        <taxon>Brachionidae</taxon>
        <taxon>Brachionus</taxon>
    </lineage>
</organism>
<keyword evidence="6 12" id="KW-0808">Transferase</keyword>
<keyword evidence="9" id="KW-0694">RNA-binding</keyword>
<keyword evidence="13" id="KW-1185">Reference proteome</keyword>
<feature type="compositionally biased region" description="Basic and acidic residues" evidence="11">
    <location>
        <begin position="1"/>
        <end position="29"/>
    </location>
</feature>
<dbReference type="GO" id="GO:0019843">
    <property type="term" value="F:rRNA binding"/>
    <property type="evidence" value="ECO:0007669"/>
    <property type="project" value="UniProtKB-KW"/>
</dbReference>
<evidence type="ECO:0000313" key="12">
    <source>
        <dbReference type="EMBL" id="RNA39960.1"/>
    </source>
</evidence>
<sequence>MKNSKNSEENENCVKRLKTEENSSGHSESEFDEHDDITSTLQLENDLKTKITKNPFARKETKRLIVVLENACLETVKVGKIYELLNCDRHKQYIIKHKKDPSQCRPDILHQCLLMLFDSPLNRANLLQVYVHSQKNVLIEINPQTRIPRTFDRFSGLMVQLLHKLSIRAADTSQKLIKVIKNPITDHLPVGCPKYTMSFHAEKVVNVSEFATNHPDEQPVVVVIGAMAKGSVDVDYTDKMLSISNYPLSAAITCSKFCTAFEDKWKIL</sequence>
<dbReference type="STRING" id="10195.A0A3M7SWK2"/>
<evidence type="ECO:0000256" key="10">
    <source>
        <dbReference type="ARBA" id="ARBA00023242"/>
    </source>
</evidence>
<keyword evidence="5 12" id="KW-0489">Methyltransferase</keyword>
<comment type="caution">
    <text evidence="12">The sequence shown here is derived from an EMBL/GenBank/DDBJ whole genome shotgun (WGS) entry which is preliminary data.</text>
</comment>
<gene>
    <name evidence="12" type="ORF">BpHYR1_000786</name>
</gene>
<evidence type="ECO:0000256" key="11">
    <source>
        <dbReference type="SAM" id="MobiDB-lite"/>
    </source>
</evidence>
<dbReference type="PANTHER" id="PTHR12636">
    <property type="entry name" value="NEP1/MRA1"/>
    <property type="match status" value="1"/>
</dbReference>
<dbReference type="EMBL" id="REGN01000693">
    <property type="protein sequence ID" value="RNA39960.1"/>
    <property type="molecule type" value="Genomic_DNA"/>
</dbReference>
<dbReference type="PANTHER" id="PTHR12636:SF5">
    <property type="entry name" value="RIBOSOMAL RNA SMALL SUBUNIT METHYLTRANSFERASE NEP1"/>
    <property type="match status" value="1"/>
</dbReference>
<evidence type="ECO:0000256" key="8">
    <source>
        <dbReference type="ARBA" id="ARBA00022730"/>
    </source>
</evidence>
<dbReference type="GO" id="GO:0070037">
    <property type="term" value="F:rRNA (pseudouridine) methyltransferase activity"/>
    <property type="evidence" value="ECO:0007669"/>
    <property type="project" value="InterPro"/>
</dbReference>
<proteinExistence type="inferred from homology"/>
<evidence type="ECO:0000256" key="1">
    <source>
        <dbReference type="ARBA" id="ARBA00004604"/>
    </source>
</evidence>
<dbReference type="Gene3D" id="3.40.1280.10">
    <property type="match status" value="1"/>
</dbReference>
<dbReference type="OrthoDB" id="269804at2759"/>
<dbReference type="AlphaFoldDB" id="A0A3M7SWK2"/>
<feature type="region of interest" description="Disordered" evidence="11">
    <location>
        <begin position="1"/>
        <end position="35"/>
    </location>
</feature>
<evidence type="ECO:0000256" key="5">
    <source>
        <dbReference type="ARBA" id="ARBA00022603"/>
    </source>
</evidence>
<dbReference type="FunFam" id="3.40.1280.10:FF:000003">
    <property type="entry name" value="Ribosomal RNA small subunit methyltransferase"/>
    <property type="match status" value="1"/>
</dbReference>
<keyword evidence="10" id="KW-0539">Nucleus</keyword>
<evidence type="ECO:0000256" key="9">
    <source>
        <dbReference type="ARBA" id="ARBA00022884"/>
    </source>
</evidence>
<dbReference type="GO" id="GO:0032040">
    <property type="term" value="C:small-subunit processome"/>
    <property type="evidence" value="ECO:0007669"/>
    <property type="project" value="TreeGrafter"/>
</dbReference>
<keyword evidence="8" id="KW-0699">rRNA-binding</keyword>
<evidence type="ECO:0000313" key="13">
    <source>
        <dbReference type="Proteomes" id="UP000276133"/>
    </source>
</evidence>
<keyword evidence="7" id="KW-0949">S-adenosyl-L-methionine</keyword>
<evidence type="ECO:0000256" key="3">
    <source>
        <dbReference type="ARBA" id="ARBA00022517"/>
    </source>
</evidence>
<dbReference type="InterPro" id="IPR029028">
    <property type="entry name" value="Alpha/beta_knot_MTases"/>
</dbReference>
<dbReference type="Pfam" id="PF03587">
    <property type="entry name" value="EMG1"/>
    <property type="match status" value="1"/>
</dbReference>